<name>A0ABP7CUK9_9MICC</name>
<keyword evidence="7" id="KW-1185">Reference proteome</keyword>
<sequence length="254" mass="27015">MTTLSRASLILDALAESRGRLTLSELATRTGLPRSSVHRTIQDLESELYVVRTSDRPGYTLGPGVLKFGLAGHLQLLSANRSKLVSLARETNENAELAIFNGREAVIVDQVASPERLIGVTKVGRSFSLHASCIGKALLASLPPVRAEELLPDALERFTDTTVVDRGDLLAELDVIRRVGIAVDIEEHDVGICAVATAMVGPTGALQAIAVVMPTRRFAAKGAAALWGLKDLNPSIDATAAKAHLDEKRRAGLG</sequence>
<evidence type="ECO:0000259" key="5">
    <source>
        <dbReference type="PROSITE" id="PS51078"/>
    </source>
</evidence>
<dbReference type="InterPro" id="IPR036388">
    <property type="entry name" value="WH-like_DNA-bd_sf"/>
</dbReference>
<evidence type="ECO:0000256" key="2">
    <source>
        <dbReference type="ARBA" id="ARBA00023125"/>
    </source>
</evidence>
<dbReference type="PANTHER" id="PTHR30136:SF35">
    <property type="entry name" value="HTH-TYPE TRANSCRIPTIONAL REGULATOR RV1719"/>
    <property type="match status" value="1"/>
</dbReference>
<dbReference type="PROSITE" id="PS51077">
    <property type="entry name" value="HTH_ICLR"/>
    <property type="match status" value="1"/>
</dbReference>
<evidence type="ECO:0000256" key="1">
    <source>
        <dbReference type="ARBA" id="ARBA00023015"/>
    </source>
</evidence>
<dbReference type="InterPro" id="IPR014757">
    <property type="entry name" value="Tscrpt_reg_IclR_C"/>
</dbReference>
<accession>A0ABP7CUK9</accession>
<feature type="domain" description="IclR-ED" evidence="5">
    <location>
        <begin position="64"/>
        <end position="249"/>
    </location>
</feature>
<keyword evidence="1" id="KW-0805">Transcription regulation</keyword>
<evidence type="ECO:0000313" key="7">
    <source>
        <dbReference type="Proteomes" id="UP001500752"/>
    </source>
</evidence>
<dbReference type="Gene3D" id="3.30.450.40">
    <property type="match status" value="1"/>
</dbReference>
<dbReference type="Pfam" id="PF09339">
    <property type="entry name" value="HTH_IclR"/>
    <property type="match status" value="1"/>
</dbReference>
<evidence type="ECO:0000313" key="6">
    <source>
        <dbReference type="EMBL" id="GAA3695591.1"/>
    </source>
</evidence>
<gene>
    <name evidence="6" type="ORF">GCM10023081_35970</name>
</gene>
<dbReference type="InterPro" id="IPR050707">
    <property type="entry name" value="HTH_MetabolicPath_Reg"/>
</dbReference>
<protein>
    <submittedName>
        <fullName evidence="6">IclR family transcriptional regulator</fullName>
    </submittedName>
</protein>
<dbReference type="SUPFAM" id="SSF46785">
    <property type="entry name" value="Winged helix' DNA-binding domain"/>
    <property type="match status" value="1"/>
</dbReference>
<dbReference type="SUPFAM" id="SSF55781">
    <property type="entry name" value="GAF domain-like"/>
    <property type="match status" value="1"/>
</dbReference>
<dbReference type="SMART" id="SM00346">
    <property type="entry name" value="HTH_ICLR"/>
    <property type="match status" value="1"/>
</dbReference>
<dbReference type="InterPro" id="IPR029016">
    <property type="entry name" value="GAF-like_dom_sf"/>
</dbReference>
<organism evidence="6 7">
    <name type="scientific">Arthrobacter ginkgonis</name>
    <dbReference type="NCBI Taxonomy" id="1630594"/>
    <lineage>
        <taxon>Bacteria</taxon>
        <taxon>Bacillati</taxon>
        <taxon>Actinomycetota</taxon>
        <taxon>Actinomycetes</taxon>
        <taxon>Micrococcales</taxon>
        <taxon>Micrococcaceae</taxon>
        <taxon>Arthrobacter</taxon>
    </lineage>
</organism>
<dbReference type="PANTHER" id="PTHR30136">
    <property type="entry name" value="HELIX-TURN-HELIX TRANSCRIPTIONAL REGULATOR, ICLR FAMILY"/>
    <property type="match status" value="1"/>
</dbReference>
<dbReference type="InterPro" id="IPR036390">
    <property type="entry name" value="WH_DNA-bd_sf"/>
</dbReference>
<dbReference type="InterPro" id="IPR005471">
    <property type="entry name" value="Tscrpt_reg_IclR_N"/>
</dbReference>
<evidence type="ECO:0000259" key="4">
    <source>
        <dbReference type="PROSITE" id="PS51077"/>
    </source>
</evidence>
<keyword evidence="2" id="KW-0238">DNA-binding</keyword>
<dbReference type="Pfam" id="PF01614">
    <property type="entry name" value="IclR_C"/>
    <property type="match status" value="1"/>
</dbReference>
<evidence type="ECO:0000256" key="3">
    <source>
        <dbReference type="ARBA" id="ARBA00023163"/>
    </source>
</evidence>
<dbReference type="PROSITE" id="PS51078">
    <property type="entry name" value="ICLR_ED"/>
    <property type="match status" value="1"/>
</dbReference>
<dbReference type="Gene3D" id="1.10.10.10">
    <property type="entry name" value="Winged helix-like DNA-binding domain superfamily/Winged helix DNA-binding domain"/>
    <property type="match status" value="1"/>
</dbReference>
<proteinExistence type="predicted"/>
<reference evidence="7" key="1">
    <citation type="journal article" date="2019" name="Int. J. Syst. Evol. Microbiol.">
        <title>The Global Catalogue of Microorganisms (GCM) 10K type strain sequencing project: providing services to taxonomists for standard genome sequencing and annotation.</title>
        <authorList>
            <consortium name="The Broad Institute Genomics Platform"/>
            <consortium name="The Broad Institute Genome Sequencing Center for Infectious Disease"/>
            <person name="Wu L."/>
            <person name="Ma J."/>
        </authorList>
    </citation>
    <scope>NUCLEOTIDE SEQUENCE [LARGE SCALE GENOMIC DNA]</scope>
    <source>
        <strain evidence="7">JCM 30742</strain>
    </source>
</reference>
<feature type="domain" description="HTH iclR-type" evidence="4">
    <location>
        <begin position="1"/>
        <end position="63"/>
    </location>
</feature>
<comment type="caution">
    <text evidence="6">The sequence shown here is derived from an EMBL/GenBank/DDBJ whole genome shotgun (WGS) entry which is preliminary data.</text>
</comment>
<dbReference type="Proteomes" id="UP001500752">
    <property type="component" value="Unassembled WGS sequence"/>
</dbReference>
<dbReference type="EMBL" id="BAABEO010000024">
    <property type="protein sequence ID" value="GAA3695591.1"/>
    <property type="molecule type" value="Genomic_DNA"/>
</dbReference>
<keyword evidence="3" id="KW-0804">Transcription</keyword>
<dbReference type="RefSeq" id="WP_345152971.1">
    <property type="nucleotide sequence ID" value="NZ_BAABEO010000024.1"/>
</dbReference>